<feature type="transmembrane region" description="Helical" evidence="7">
    <location>
        <begin position="47"/>
        <end position="67"/>
    </location>
</feature>
<dbReference type="SUPFAM" id="SSF103473">
    <property type="entry name" value="MFS general substrate transporter"/>
    <property type="match status" value="1"/>
</dbReference>
<feature type="transmembrane region" description="Helical" evidence="7">
    <location>
        <begin position="173"/>
        <end position="194"/>
    </location>
</feature>
<dbReference type="InterPro" id="IPR020846">
    <property type="entry name" value="MFS_dom"/>
</dbReference>
<keyword evidence="10" id="KW-1185">Reference proteome</keyword>
<evidence type="ECO:0000259" key="8">
    <source>
        <dbReference type="PROSITE" id="PS50850"/>
    </source>
</evidence>
<dbReference type="Gene3D" id="1.20.1250.20">
    <property type="entry name" value="MFS general substrate transporter like domains"/>
    <property type="match status" value="2"/>
</dbReference>
<evidence type="ECO:0000313" key="10">
    <source>
        <dbReference type="Proteomes" id="UP000789390"/>
    </source>
</evidence>
<keyword evidence="5 7" id="KW-0472">Membrane</keyword>
<feature type="transmembrane region" description="Helical" evidence="7">
    <location>
        <begin position="273"/>
        <end position="291"/>
    </location>
</feature>
<feature type="transmembrane region" description="Helical" evidence="7">
    <location>
        <begin position="214"/>
        <end position="234"/>
    </location>
</feature>
<evidence type="ECO:0000256" key="4">
    <source>
        <dbReference type="ARBA" id="ARBA00022989"/>
    </source>
</evidence>
<dbReference type="CDD" id="cd17398">
    <property type="entry name" value="MFS_FLVCR_like"/>
    <property type="match status" value="1"/>
</dbReference>
<keyword evidence="3 7" id="KW-0812">Transmembrane</keyword>
<evidence type="ECO:0000256" key="3">
    <source>
        <dbReference type="ARBA" id="ARBA00022692"/>
    </source>
</evidence>
<sequence length="480" mass="53026">MTEKSLQENSMKIVHDLREETTKHHDQLNLSNHPSPMKNTKVYRRRWLMLLIFVLVFMTNAFQWIQFSIINNLIMKYYAVDSQSVDLTSLVFMIVYIPLIIPGAWIMDRMGLRVTVLLGVIGNTIAAWINVLGVAPDRFYVVLIGQTIASFAQIFLLGVSPNVAAVWFGSDQVSLACSIGVFGSQIGVALGFLLPPIIVRDHNNLEDIGTDLRLMLYIVAGICSALLFVVIFGFQAKPPLNPSKAQCLSSKLSSTTFSEYFTSLKNIFTNNGFKLLFISYGINVGVFYAMSTLLNQTVLFHFPGEEKNAGRIGLTIVVSGMFGSILFGVILDKTKKFKETTLVTYFFALAGIITYTFTFLFEYIPITFVAAGVAGFFMTGYLPVGFEFGAELTYPEPEVISAGLLNASAQVFGITFTLLGGWLLGTYGSMMCNSLLSVALLVGFAMTFPIRSELRRLKANRESILFVLGGEKDNPLPVSA</sequence>
<dbReference type="AlphaFoldDB" id="A0A8J2WLL8"/>
<dbReference type="GO" id="GO:0015232">
    <property type="term" value="F:heme transmembrane transporter activity"/>
    <property type="evidence" value="ECO:0007669"/>
    <property type="project" value="TreeGrafter"/>
</dbReference>
<feature type="transmembrane region" description="Helical" evidence="7">
    <location>
        <begin position="311"/>
        <end position="330"/>
    </location>
</feature>
<evidence type="ECO:0000256" key="6">
    <source>
        <dbReference type="ARBA" id="ARBA00046338"/>
    </source>
</evidence>
<feature type="transmembrane region" description="Helical" evidence="7">
    <location>
        <begin position="402"/>
        <end position="422"/>
    </location>
</feature>
<comment type="subcellular location">
    <subcellularLocation>
        <location evidence="1">Membrane</location>
        <topology evidence="1">Multi-pass membrane protein</topology>
    </subcellularLocation>
</comment>
<name>A0A8J2WLL8_9CRUS</name>
<comment type="similarity">
    <text evidence="6">Belongs to the major facilitator superfamily. Feline leukemia virus subgroup C receptor (TC 2.A.1.28.1) family.</text>
</comment>
<feature type="transmembrane region" description="Helical" evidence="7">
    <location>
        <begin position="114"/>
        <end position="133"/>
    </location>
</feature>
<dbReference type="PANTHER" id="PTHR10924:SF4">
    <property type="entry name" value="GH15861P"/>
    <property type="match status" value="1"/>
</dbReference>
<dbReference type="FunFam" id="1.20.1250.20:FF:000092">
    <property type="entry name" value="Feline leukemia virus subgroup C receptor-related protein 2 isoform 1"/>
    <property type="match status" value="1"/>
</dbReference>
<dbReference type="GO" id="GO:0015220">
    <property type="term" value="F:choline transmembrane transporter activity"/>
    <property type="evidence" value="ECO:0007669"/>
    <property type="project" value="UniProtKB-ARBA"/>
</dbReference>
<dbReference type="PANTHER" id="PTHR10924">
    <property type="entry name" value="MAJOR FACILITATOR SUPERFAMILY PROTEIN-RELATED"/>
    <property type="match status" value="1"/>
</dbReference>
<evidence type="ECO:0000313" key="9">
    <source>
        <dbReference type="EMBL" id="CAH0103593.1"/>
    </source>
</evidence>
<feature type="transmembrane region" description="Helical" evidence="7">
    <location>
        <begin position="367"/>
        <end position="390"/>
    </location>
</feature>
<dbReference type="EMBL" id="CAKKLH010000112">
    <property type="protein sequence ID" value="CAH0103593.1"/>
    <property type="molecule type" value="Genomic_DNA"/>
</dbReference>
<dbReference type="PROSITE" id="PS50850">
    <property type="entry name" value="MFS"/>
    <property type="match status" value="1"/>
</dbReference>
<feature type="transmembrane region" description="Helical" evidence="7">
    <location>
        <begin position="342"/>
        <end position="361"/>
    </location>
</feature>
<evidence type="ECO:0000256" key="5">
    <source>
        <dbReference type="ARBA" id="ARBA00023136"/>
    </source>
</evidence>
<accession>A0A8J2WLL8</accession>
<gene>
    <name evidence="9" type="ORF">DGAL_LOCUS6172</name>
</gene>
<dbReference type="GO" id="GO:0020037">
    <property type="term" value="F:heme binding"/>
    <property type="evidence" value="ECO:0007669"/>
    <property type="project" value="TreeGrafter"/>
</dbReference>
<evidence type="ECO:0000256" key="1">
    <source>
        <dbReference type="ARBA" id="ARBA00004141"/>
    </source>
</evidence>
<protein>
    <recommendedName>
        <fullName evidence="8">Major facilitator superfamily (MFS) profile domain-containing protein</fullName>
    </recommendedName>
</protein>
<dbReference type="Proteomes" id="UP000789390">
    <property type="component" value="Unassembled WGS sequence"/>
</dbReference>
<dbReference type="GO" id="GO:0016020">
    <property type="term" value="C:membrane"/>
    <property type="evidence" value="ECO:0007669"/>
    <property type="project" value="UniProtKB-SubCell"/>
</dbReference>
<feature type="domain" description="Major facilitator superfamily (MFS) profile" evidence="8">
    <location>
        <begin position="49"/>
        <end position="455"/>
    </location>
</feature>
<reference evidence="9" key="1">
    <citation type="submission" date="2021-11" db="EMBL/GenBank/DDBJ databases">
        <authorList>
            <person name="Schell T."/>
        </authorList>
    </citation>
    <scope>NUCLEOTIDE SEQUENCE</scope>
    <source>
        <strain evidence="9">M5</strain>
    </source>
</reference>
<feature type="transmembrane region" description="Helical" evidence="7">
    <location>
        <begin position="87"/>
        <end position="107"/>
    </location>
</feature>
<keyword evidence="4 7" id="KW-1133">Transmembrane helix</keyword>
<proteinExistence type="inferred from homology"/>
<evidence type="ECO:0000256" key="2">
    <source>
        <dbReference type="ARBA" id="ARBA00022448"/>
    </source>
</evidence>
<dbReference type="GO" id="GO:0097037">
    <property type="term" value="P:heme export"/>
    <property type="evidence" value="ECO:0007669"/>
    <property type="project" value="TreeGrafter"/>
</dbReference>
<dbReference type="InterPro" id="IPR011701">
    <property type="entry name" value="MFS"/>
</dbReference>
<dbReference type="InterPro" id="IPR036259">
    <property type="entry name" value="MFS_trans_sf"/>
</dbReference>
<evidence type="ECO:0000256" key="7">
    <source>
        <dbReference type="SAM" id="Phobius"/>
    </source>
</evidence>
<dbReference type="Pfam" id="PF07690">
    <property type="entry name" value="MFS_1"/>
    <property type="match status" value="1"/>
</dbReference>
<dbReference type="InterPro" id="IPR049680">
    <property type="entry name" value="FLVCR1-2_SLC49-like"/>
</dbReference>
<organism evidence="9 10">
    <name type="scientific">Daphnia galeata</name>
    <dbReference type="NCBI Taxonomy" id="27404"/>
    <lineage>
        <taxon>Eukaryota</taxon>
        <taxon>Metazoa</taxon>
        <taxon>Ecdysozoa</taxon>
        <taxon>Arthropoda</taxon>
        <taxon>Crustacea</taxon>
        <taxon>Branchiopoda</taxon>
        <taxon>Diplostraca</taxon>
        <taxon>Cladocera</taxon>
        <taxon>Anomopoda</taxon>
        <taxon>Daphniidae</taxon>
        <taxon>Daphnia</taxon>
    </lineage>
</organism>
<keyword evidence="2" id="KW-0813">Transport</keyword>
<comment type="caution">
    <text evidence="9">The sequence shown here is derived from an EMBL/GenBank/DDBJ whole genome shotgun (WGS) entry which is preliminary data.</text>
</comment>
<dbReference type="FunFam" id="1.20.1250.20:FF:000101">
    <property type="entry name" value="feline leukemia virus subgroup C receptor-related protein 2"/>
    <property type="match status" value="1"/>
</dbReference>
<feature type="transmembrane region" description="Helical" evidence="7">
    <location>
        <begin position="428"/>
        <end position="448"/>
    </location>
</feature>
<dbReference type="OrthoDB" id="422206at2759"/>